<dbReference type="Gene3D" id="3.90.1150.10">
    <property type="entry name" value="Aspartate Aminotransferase, domain 1"/>
    <property type="match status" value="1"/>
</dbReference>
<evidence type="ECO:0008006" key="10">
    <source>
        <dbReference type="Google" id="ProtNLM"/>
    </source>
</evidence>
<sequence length="293" mass="32239">MTPRHRATTCPVSARPVLRAVRRWATSPSMPSTSRSPVDDAGRVDPDRLPALDRGTILCLQAGEVNTGEFDPFDRLIPRAKAAGAWVHVDGAFGLWARATRARRHLTEGIEGADSWTVDGHKWLNTPYDGAVAICRDREALYAAMNADASYAPSNIDAPANKGLEFSRRARGIPIWAALRTLGRNGIDEMMSRHCDLARHLASELRADGFEILNSVALNQVLARLDSDNKTRALIETAVNGGKVWFGPSSWEGRAAFRISVTNWQTREEHIQNLVQVLKAAKARVDDAMVSPR</sequence>
<evidence type="ECO:0000313" key="9">
    <source>
        <dbReference type="Proteomes" id="UP000483078"/>
    </source>
</evidence>
<evidence type="ECO:0000256" key="4">
    <source>
        <dbReference type="ARBA" id="ARBA00023239"/>
    </source>
</evidence>
<dbReference type="InterPro" id="IPR015422">
    <property type="entry name" value="PyrdxlP-dep_Trfase_small"/>
</dbReference>
<comment type="caution">
    <text evidence="8">The sequence shown here is derived from an EMBL/GenBank/DDBJ whole genome shotgun (WGS) entry which is preliminary data.</text>
</comment>
<evidence type="ECO:0000256" key="2">
    <source>
        <dbReference type="ARBA" id="ARBA00009533"/>
    </source>
</evidence>
<dbReference type="PANTHER" id="PTHR11999">
    <property type="entry name" value="GROUP II PYRIDOXAL-5-PHOSPHATE DECARBOXYLASE"/>
    <property type="match status" value="1"/>
</dbReference>
<dbReference type="InterPro" id="IPR010977">
    <property type="entry name" value="Aromatic_deC"/>
</dbReference>
<dbReference type="Gene3D" id="3.40.640.10">
    <property type="entry name" value="Type I PLP-dependent aspartate aminotransferase-like (Major domain)"/>
    <property type="match status" value="1"/>
</dbReference>
<keyword evidence="4 6" id="KW-0456">Lyase</keyword>
<gene>
    <name evidence="8" type="ORF">FH759_14395</name>
</gene>
<dbReference type="SUPFAM" id="SSF53383">
    <property type="entry name" value="PLP-dependent transferases"/>
    <property type="match status" value="1"/>
</dbReference>
<evidence type="ECO:0000256" key="5">
    <source>
        <dbReference type="PIRSR" id="PIRSR602129-50"/>
    </source>
</evidence>
<dbReference type="GO" id="GO:0030170">
    <property type="term" value="F:pyridoxal phosphate binding"/>
    <property type="evidence" value="ECO:0007669"/>
    <property type="project" value="InterPro"/>
</dbReference>
<dbReference type="AlphaFoldDB" id="A0A7C9LQ31"/>
<dbReference type="Pfam" id="PF00282">
    <property type="entry name" value="Pyridoxal_deC"/>
    <property type="match status" value="1"/>
</dbReference>
<reference evidence="8 9" key="1">
    <citation type="submission" date="2019-06" db="EMBL/GenBank/DDBJ databases">
        <title>Enrichment of Autotrophic Halophilic Microorganisms from Red Sea Brine Pool Using Microbial Electrosynthesis System.</title>
        <authorList>
            <person name="Alqahtani M.F."/>
            <person name="Bajracharya S."/>
            <person name="Katuri K.P."/>
            <person name="Ali M."/>
            <person name="Saikaly P.E."/>
        </authorList>
    </citation>
    <scope>NUCLEOTIDE SEQUENCE [LARGE SCALE GENOMIC DNA]</scope>
    <source>
        <strain evidence="8">MES6</strain>
    </source>
</reference>
<comment type="similarity">
    <text evidence="2 6">Belongs to the group II decarboxylase family.</text>
</comment>
<keyword evidence="3 5" id="KW-0663">Pyridoxal phosphate</keyword>
<dbReference type="InterPro" id="IPR002129">
    <property type="entry name" value="PyrdxlP-dep_de-COase"/>
</dbReference>
<name>A0A7C9LQ31_9RHOB</name>
<evidence type="ECO:0000256" key="3">
    <source>
        <dbReference type="ARBA" id="ARBA00022898"/>
    </source>
</evidence>
<dbReference type="GO" id="GO:0016831">
    <property type="term" value="F:carboxy-lyase activity"/>
    <property type="evidence" value="ECO:0007669"/>
    <property type="project" value="TreeGrafter"/>
</dbReference>
<dbReference type="Proteomes" id="UP000483078">
    <property type="component" value="Unassembled WGS sequence"/>
</dbReference>
<organism evidence="8 9">
    <name type="scientific">Sediminimonas qiaohouensis</name>
    <dbReference type="NCBI Taxonomy" id="552061"/>
    <lineage>
        <taxon>Bacteria</taxon>
        <taxon>Pseudomonadati</taxon>
        <taxon>Pseudomonadota</taxon>
        <taxon>Alphaproteobacteria</taxon>
        <taxon>Rhodobacterales</taxon>
        <taxon>Roseobacteraceae</taxon>
        <taxon>Sediminimonas</taxon>
    </lineage>
</organism>
<feature type="modified residue" description="N6-(pyridoxal phosphate)lysine" evidence="5">
    <location>
        <position position="122"/>
    </location>
</feature>
<proteinExistence type="inferred from homology"/>
<evidence type="ECO:0000313" key="8">
    <source>
        <dbReference type="EMBL" id="MTJ05862.1"/>
    </source>
</evidence>
<evidence type="ECO:0000256" key="7">
    <source>
        <dbReference type="SAM" id="MobiDB-lite"/>
    </source>
</evidence>
<protein>
    <recommendedName>
        <fullName evidence="10">Aspartate aminotransferase family protein</fullName>
    </recommendedName>
</protein>
<dbReference type="GO" id="GO:0019752">
    <property type="term" value="P:carboxylic acid metabolic process"/>
    <property type="evidence" value="ECO:0007669"/>
    <property type="project" value="InterPro"/>
</dbReference>
<dbReference type="GO" id="GO:0005737">
    <property type="term" value="C:cytoplasm"/>
    <property type="evidence" value="ECO:0007669"/>
    <property type="project" value="TreeGrafter"/>
</dbReference>
<evidence type="ECO:0000256" key="1">
    <source>
        <dbReference type="ARBA" id="ARBA00001933"/>
    </source>
</evidence>
<dbReference type="InterPro" id="IPR015424">
    <property type="entry name" value="PyrdxlP-dep_Trfase"/>
</dbReference>
<dbReference type="EMBL" id="VENJ01000026">
    <property type="protein sequence ID" value="MTJ05862.1"/>
    <property type="molecule type" value="Genomic_DNA"/>
</dbReference>
<feature type="region of interest" description="Disordered" evidence="7">
    <location>
        <begin position="23"/>
        <end position="44"/>
    </location>
</feature>
<dbReference type="InterPro" id="IPR015421">
    <property type="entry name" value="PyrdxlP-dep_Trfase_major"/>
</dbReference>
<feature type="compositionally biased region" description="Low complexity" evidence="7">
    <location>
        <begin position="26"/>
        <end position="36"/>
    </location>
</feature>
<evidence type="ECO:0000256" key="6">
    <source>
        <dbReference type="RuleBase" id="RU000382"/>
    </source>
</evidence>
<dbReference type="PANTHER" id="PTHR11999:SF165">
    <property type="entry name" value="DECARBOXYLASE, PUTATIVE (AFU_ORTHOLOGUE AFUA_2G04980)-RELATED"/>
    <property type="match status" value="1"/>
</dbReference>
<comment type="cofactor">
    <cofactor evidence="1 5 6">
        <name>pyridoxal 5'-phosphate</name>
        <dbReference type="ChEBI" id="CHEBI:597326"/>
    </cofactor>
</comment>
<accession>A0A7C9LQ31</accession>